<sequence length="223" mass="23387">MYLTYFIISGGNMIKNRIFALAIKILIICIMMIGTASANPPIVLEGSVTIDGSPAPAGTEVKAMYGESVVGATTVDNAGLYSDTRDNRLGVPYGYETITLFVNNIQAQVLDLSDANAGDILEVDLRATSVTSSSPSTTKKTSSGGGGFSAPAVEETTTEVVEDIPIEEEEETMASVADVPAEETPVEVVEEEVSQSADFPTIVGIGSMLAAAGILMRRKAKIE</sequence>
<keyword evidence="3" id="KW-1185">Reference proteome</keyword>
<dbReference type="AlphaFoldDB" id="A0A1I4P6H3"/>
<feature type="region of interest" description="Disordered" evidence="1">
    <location>
        <begin position="129"/>
        <end position="157"/>
    </location>
</feature>
<dbReference type="STRING" id="487685.SAMN04488696_0476"/>
<name>A0A1I4P6H3_9EURY</name>
<dbReference type="Proteomes" id="UP000198535">
    <property type="component" value="Unassembled WGS sequence"/>
</dbReference>
<proteinExistence type="predicted"/>
<dbReference type="EMBL" id="FOUJ01000001">
    <property type="protein sequence ID" value="SFM23362.1"/>
    <property type="molecule type" value="Genomic_DNA"/>
</dbReference>
<protein>
    <submittedName>
        <fullName evidence="2">Uncharacterized protein</fullName>
    </submittedName>
</protein>
<reference evidence="3" key="1">
    <citation type="submission" date="2016-10" db="EMBL/GenBank/DDBJ databases">
        <authorList>
            <person name="Varghese N."/>
            <person name="Submissions S."/>
        </authorList>
    </citation>
    <scope>NUCLEOTIDE SEQUENCE [LARGE SCALE GENOMIC DNA]</scope>
    <source>
        <strain evidence="3">Mob M</strain>
    </source>
</reference>
<evidence type="ECO:0000256" key="1">
    <source>
        <dbReference type="SAM" id="MobiDB-lite"/>
    </source>
</evidence>
<evidence type="ECO:0000313" key="3">
    <source>
        <dbReference type="Proteomes" id="UP000198535"/>
    </source>
</evidence>
<evidence type="ECO:0000313" key="2">
    <source>
        <dbReference type="EMBL" id="SFM23362.1"/>
    </source>
</evidence>
<feature type="compositionally biased region" description="Low complexity" evidence="1">
    <location>
        <begin position="129"/>
        <end position="142"/>
    </location>
</feature>
<gene>
    <name evidence="2" type="ORF">SAMN04488696_0476</name>
</gene>
<accession>A0A1I4P6H3</accession>
<organism evidence="2 3">
    <name type="scientific">Methanolobus profundi</name>
    <dbReference type="NCBI Taxonomy" id="487685"/>
    <lineage>
        <taxon>Archaea</taxon>
        <taxon>Methanobacteriati</taxon>
        <taxon>Methanobacteriota</taxon>
        <taxon>Stenosarchaea group</taxon>
        <taxon>Methanomicrobia</taxon>
        <taxon>Methanosarcinales</taxon>
        <taxon>Methanosarcinaceae</taxon>
        <taxon>Methanolobus</taxon>
    </lineage>
</organism>